<dbReference type="PANTHER" id="PTHR11206">
    <property type="entry name" value="MULTIDRUG RESISTANCE PROTEIN"/>
    <property type="match status" value="1"/>
</dbReference>
<keyword evidence="5 6" id="KW-0472">Membrane</keyword>
<dbReference type="EMBL" id="AFYH01129276">
    <property type="status" value="NOT_ANNOTATED_CDS"/>
    <property type="molecule type" value="Genomic_DNA"/>
</dbReference>
<sequence length="494" mass="53997">SVGTGLSLACDTLISQTYGSKNLKHVGMILQRGILILLLFCFPCWALFINTEQLLLAVKQDPEVARLSQTYVNIFIPALPAAFLYQLLSRYLQNQAIVMPLVYTRIAANLLNALLSYIFIWVLHLDVLGSAWANTISQFAQTILLFLYIWWKKLYVETWEGWTGDCLQEWGSFIKLAIPSMFMVCIVWWANVIGIFLAGLISQDELGAQSILCQLFFMQYTITSGIGGAASVQIRNILGTHKHKQLKPLQTVHEDLLCSFFFLACVAIILTAIFAGLKDVAGYIFTHEKETVVLAAKIMPIFMVLSMFVATTTVCSGILRSVGKQKIGAIINLIGFYGIGIPIGVALMFATKLGTTGLWTGLLICAVVQSTLFIILILRLNWNVASEQAQVRAGVKAQAISNAYSSCDSCENQGHTLPQESAAPEGGIIVFDVYSGESHSGTAELLEDSATRVAITTVGEVLSVKQLIIQRGSALLAGLVVLALRIVIYVTLSP</sequence>
<dbReference type="AlphaFoldDB" id="H2ZWV6"/>
<dbReference type="STRING" id="7897.ENSLACP00000001877"/>
<comment type="subcellular location">
    <subcellularLocation>
        <location evidence="1">Membrane</location>
        <topology evidence="1">Multi-pass membrane protein</topology>
    </subcellularLocation>
</comment>
<dbReference type="GO" id="GO:1990961">
    <property type="term" value="P:xenobiotic detoxification by transmembrane export across the plasma membrane"/>
    <property type="evidence" value="ECO:0007669"/>
    <property type="project" value="InterPro"/>
</dbReference>
<feature type="transmembrane region" description="Helical" evidence="6">
    <location>
        <begin position="29"/>
        <end position="50"/>
    </location>
</feature>
<dbReference type="eggNOG" id="KOG1347">
    <property type="taxonomic scope" value="Eukaryota"/>
</dbReference>
<feature type="transmembrane region" description="Helical" evidence="6">
    <location>
        <begin position="474"/>
        <end position="492"/>
    </location>
</feature>
<dbReference type="GO" id="GO:0016020">
    <property type="term" value="C:membrane"/>
    <property type="evidence" value="ECO:0007669"/>
    <property type="project" value="UniProtKB-SubCell"/>
</dbReference>
<dbReference type="InterPro" id="IPR002528">
    <property type="entry name" value="MATE_fam"/>
</dbReference>
<dbReference type="GO" id="GO:0042910">
    <property type="term" value="F:xenobiotic transmembrane transporter activity"/>
    <property type="evidence" value="ECO:0007669"/>
    <property type="project" value="InterPro"/>
</dbReference>
<dbReference type="NCBIfam" id="TIGR00797">
    <property type="entry name" value="matE"/>
    <property type="match status" value="1"/>
</dbReference>
<proteinExistence type="inferred from homology"/>
<dbReference type="Ensembl" id="ENSLACT00000001890.1">
    <property type="protein sequence ID" value="ENSLACP00000001877.1"/>
    <property type="gene ID" value="ENSLACG00000001675.1"/>
</dbReference>
<dbReference type="GO" id="GO:0015297">
    <property type="term" value="F:antiporter activity"/>
    <property type="evidence" value="ECO:0007669"/>
    <property type="project" value="InterPro"/>
</dbReference>
<dbReference type="Pfam" id="PF01554">
    <property type="entry name" value="MatE"/>
    <property type="match status" value="2"/>
</dbReference>
<evidence type="ECO:0000256" key="3">
    <source>
        <dbReference type="ARBA" id="ARBA00022692"/>
    </source>
</evidence>
<dbReference type="Proteomes" id="UP000008672">
    <property type="component" value="Unassembled WGS sequence"/>
</dbReference>
<dbReference type="EMBL" id="AFYH01129275">
    <property type="status" value="NOT_ANNOTATED_CDS"/>
    <property type="molecule type" value="Genomic_DNA"/>
</dbReference>
<feature type="transmembrane region" description="Helical" evidence="6">
    <location>
        <begin position="131"/>
        <end position="151"/>
    </location>
</feature>
<dbReference type="InParanoid" id="H2ZWV6"/>
<reference evidence="7" key="3">
    <citation type="submission" date="2025-09" db="UniProtKB">
        <authorList>
            <consortium name="Ensembl"/>
        </authorList>
    </citation>
    <scope>IDENTIFICATION</scope>
</reference>
<evidence type="ECO:0000256" key="5">
    <source>
        <dbReference type="ARBA" id="ARBA00023136"/>
    </source>
</evidence>
<feature type="transmembrane region" description="Helical" evidence="6">
    <location>
        <begin position="357"/>
        <end position="378"/>
    </location>
</feature>
<dbReference type="EMBL" id="AFYH01129278">
    <property type="status" value="NOT_ANNOTATED_CDS"/>
    <property type="molecule type" value="Genomic_DNA"/>
</dbReference>
<keyword evidence="4 6" id="KW-1133">Transmembrane helix</keyword>
<dbReference type="EMBL" id="AFYH01129277">
    <property type="status" value="NOT_ANNOTATED_CDS"/>
    <property type="molecule type" value="Genomic_DNA"/>
</dbReference>
<feature type="transmembrane region" description="Helical" evidence="6">
    <location>
        <begin position="297"/>
        <end position="319"/>
    </location>
</feature>
<reference evidence="7" key="2">
    <citation type="submission" date="2025-08" db="UniProtKB">
        <authorList>
            <consortium name="Ensembl"/>
        </authorList>
    </citation>
    <scope>IDENTIFICATION</scope>
</reference>
<feature type="transmembrane region" description="Helical" evidence="6">
    <location>
        <begin position="172"/>
        <end position="197"/>
    </location>
</feature>
<dbReference type="EMBL" id="AFYH01129279">
    <property type="status" value="NOT_ANNOTATED_CDS"/>
    <property type="molecule type" value="Genomic_DNA"/>
</dbReference>
<dbReference type="OMA" id="GMMLSEW"/>
<organism evidence="7 8">
    <name type="scientific">Latimeria chalumnae</name>
    <name type="common">Coelacanth</name>
    <dbReference type="NCBI Taxonomy" id="7897"/>
    <lineage>
        <taxon>Eukaryota</taxon>
        <taxon>Metazoa</taxon>
        <taxon>Chordata</taxon>
        <taxon>Craniata</taxon>
        <taxon>Vertebrata</taxon>
        <taxon>Euteleostomi</taxon>
        <taxon>Coelacanthiformes</taxon>
        <taxon>Coelacanthidae</taxon>
        <taxon>Latimeria</taxon>
    </lineage>
</organism>
<dbReference type="CDD" id="cd13132">
    <property type="entry name" value="MATE_eukaryotic"/>
    <property type="match status" value="1"/>
</dbReference>
<evidence type="ECO:0000313" key="7">
    <source>
        <dbReference type="Ensembl" id="ENSLACP00000001877.1"/>
    </source>
</evidence>
<evidence type="ECO:0000313" key="8">
    <source>
        <dbReference type="Proteomes" id="UP000008672"/>
    </source>
</evidence>
<comment type="similarity">
    <text evidence="2 6">Belongs to the multi antimicrobial extrusion (MATE) (TC 2.A.66.1) family.</text>
</comment>
<keyword evidence="3 6" id="KW-0812">Transmembrane</keyword>
<accession>H2ZWV6</accession>
<dbReference type="InterPro" id="IPR045069">
    <property type="entry name" value="MATE_euk"/>
</dbReference>
<protein>
    <recommendedName>
        <fullName evidence="6">Multidrug and toxin extrusion protein</fullName>
    </recommendedName>
</protein>
<feature type="transmembrane region" description="Helical" evidence="6">
    <location>
        <begin position="331"/>
        <end position="351"/>
    </location>
</feature>
<evidence type="ECO:0000256" key="1">
    <source>
        <dbReference type="ARBA" id="ARBA00004141"/>
    </source>
</evidence>
<evidence type="ECO:0000256" key="4">
    <source>
        <dbReference type="ARBA" id="ARBA00022989"/>
    </source>
</evidence>
<feature type="transmembrane region" description="Helical" evidence="6">
    <location>
        <begin position="70"/>
        <end position="88"/>
    </location>
</feature>
<reference evidence="8" key="1">
    <citation type="submission" date="2011-08" db="EMBL/GenBank/DDBJ databases">
        <title>The draft genome of Latimeria chalumnae.</title>
        <authorList>
            <person name="Di Palma F."/>
            <person name="Alfoldi J."/>
            <person name="Johnson J."/>
            <person name="Berlin A."/>
            <person name="Gnerre S."/>
            <person name="Jaffe D."/>
            <person name="MacCallum I."/>
            <person name="Young S."/>
            <person name="Walker B.J."/>
            <person name="Lander E."/>
            <person name="Lindblad-Toh K."/>
        </authorList>
    </citation>
    <scope>NUCLEOTIDE SEQUENCE [LARGE SCALE GENOMIC DNA]</scope>
    <source>
        <strain evidence="8">Wild caught</strain>
    </source>
</reference>
<keyword evidence="8" id="KW-1185">Reference proteome</keyword>
<dbReference type="HOGENOM" id="CLU_012893_1_3_1"/>
<dbReference type="GeneTree" id="ENSGT00940000163327"/>
<evidence type="ECO:0000256" key="2">
    <source>
        <dbReference type="ARBA" id="ARBA00010199"/>
    </source>
</evidence>
<feature type="transmembrane region" description="Helical" evidence="6">
    <location>
        <begin position="100"/>
        <end position="125"/>
    </location>
</feature>
<evidence type="ECO:0000256" key="6">
    <source>
        <dbReference type="RuleBase" id="RU004914"/>
    </source>
</evidence>
<feature type="transmembrane region" description="Helical" evidence="6">
    <location>
        <begin position="256"/>
        <end position="277"/>
    </location>
</feature>
<feature type="transmembrane region" description="Helical" evidence="6">
    <location>
        <begin position="217"/>
        <end position="235"/>
    </location>
</feature>
<name>H2ZWV6_LATCH</name>